<dbReference type="InterPro" id="IPR013525">
    <property type="entry name" value="ABC2_TM"/>
</dbReference>
<dbReference type="GO" id="GO:0016020">
    <property type="term" value="C:membrane"/>
    <property type="evidence" value="ECO:0007669"/>
    <property type="project" value="UniProtKB-SubCell"/>
</dbReference>
<organism evidence="9 10">
    <name type="scientific">Bacillus aquiflavi</name>
    <dbReference type="NCBI Taxonomy" id="2672567"/>
    <lineage>
        <taxon>Bacteria</taxon>
        <taxon>Bacillati</taxon>
        <taxon>Bacillota</taxon>
        <taxon>Bacilli</taxon>
        <taxon>Bacillales</taxon>
        <taxon>Bacillaceae</taxon>
        <taxon>Bacillus</taxon>
    </lineage>
</organism>
<feature type="domain" description="ABC-2 type transporter transmembrane" evidence="7">
    <location>
        <begin position="407"/>
        <end position="688"/>
    </location>
</feature>
<dbReference type="InterPro" id="IPR017500">
    <property type="entry name" value="Phage_infect_YhgE_N"/>
</dbReference>
<feature type="transmembrane region" description="Helical" evidence="6">
    <location>
        <begin position="615"/>
        <end position="634"/>
    </location>
</feature>
<reference evidence="8 11" key="2">
    <citation type="submission" date="2020-07" db="EMBL/GenBank/DDBJ databases">
        <authorList>
            <person name="Feng H."/>
        </authorList>
    </citation>
    <scope>NUCLEOTIDE SEQUENCE [LARGE SCALE GENOMIC DNA]</scope>
    <source>
        <strain evidence="8">S-12</strain>
        <strain evidence="11">s-12</strain>
    </source>
</reference>
<evidence type="ECO:0000256" key="3">
    <source>
        <dbReference type="ARBA" id="ARBA00022989"/>
    </source>
</evidence>
<keyword evidence="5" id="KW-0175">Coiled coil</keyword>
<dbReference type="PANTHER" id="PTHR43077:SF10">
    <property type="entry name" value="TRANSPORT PERMEASE PROTEIN"/>
    <property type="match status" value="1"/>
</dbReference>
<evidence type="ECO:0000256" key="2">
    <source>
        <dbReference type="ARBA" id="ARBA00022692"/>
    </source>
</evidence>
<keyword evidence="10" id="KW-1185">Reference proteome</keyword>
<proteinExistence type="predicted"/>
<evidence type="ECO:0000256" key="5">
    <source>
        <dbReference type="SAM" id="Coils"/>
    </source>
</evidence>
<sequence>MKRILTIYKNDLKGIVTNWAAFMIIAGLVLLPSLYAWFNIKASWDPYSNTTGIKIAVSNNDHGTFINEQSINIGNQIIEELKENKELGWVFVDEASAFKGVKYGEYYASIIIPTDFSKKLTSFFVNEPEKPEIIYYVNEKENAIAPKITAKGATTIVEQVGSNFIKTTSKTLFQIFNKIGLEVQRELPTIHKLEEFVFQLEKIFPKMKEAVNLAVDEVTAADEFVRKSQDNLSILTNIIKNGNGFLNNTNLYINKIENIAHTISPNIKENLLLLQQIATKGKQVSTIIKTDENNITTQFFDETISKLKSGIELTNSIYQIFFRANELTGKKIFIDELEQLQQVQTQLQNEITLITSLKNRMNESKQTNDEIVNQLQQSSTNAENTLKGLQSLYDKNTKPKMNEIFKLTKQSIETVQRLMNDADQLFPNVEKGMTNALNMINYGKNETIKFQQKMPALEAKITEIANRIRTFKQEENIDEIINLLLNDAEKESEFFAEPVVLKENQLFPIPNYGSAMSPFFTTLSLWVGALLLISVLTVEVKESEYKSFQIYFGRLFTFLTLALLQSFIVTLGDIILLKTYVANKYLFVLFGLVISTVFILIVYTLVSVFGNVGKAIAIIFLVLQIAGSGGTFPVQMTPPFFQLINPILPFTYAISMMRETVGGLLWAIAVKDLLFLTIFAGISLIIGLALKKPINQLSKPIMKKAKQSKLIH</sequence>
<keyword evidence="4 6" id="KW-0472">Membrane</keyword>
<dbReference type="NCBIfam" id="TIGR03061">
    <property type="entry name" value="pip_yhgE_Nterm"/>
    <property type="match status" value="1"/>
</dbReference>
<gene>
    <name evidence="9" type="ORF">G4D64_09280</name>
    <name evidence="8" type="ORF">H1Z61_09890</name>
</gene>
<feature type="coiled-coil region" evidence="5">
    <location>
        <begin position="330"/>
        <end position="392"/>
    </location>
</feature>
<dbReference type="InterPro" id="IPR051328">
    <property type="entry name" value="T7SS_ABC-Transporter"/>
</dbReference>
<dbReference type="RefSeq" id="WP_163242081.1">
    <property type="nucleotide sequence ID" value="NZ_JAAIWN010000019.1"/>
</dbReference>
<evidence type="ECO:0000313" key="11">
    <source>
        <dbReference type="Proteomes" id="UP000570010"/>
    </source>
</evidence>
<reference evidence="9 10" key="1">
    <citation type="submission" date="2020-02" db="EMBL/GenBank/DDBJ databases">
        <title>Bacillus aquiflavi sp. nov., isolated from yellow water of strong flavor Chinese baijiu in Yibin region of China.</title>
        <authorList>
            <person name="Xie J."/>
        </authorList>
    </citation>
    <scope>NUCLEOTIDE SEQUENCE [LARGE SCALE GENOMIC DNA]</scope>
    <source>
        <strain evidence="9 10">3H-10</strain>
    </source>
</reference>
<dbReference type="NCBIfam" id="TIGR03062">
    <property type="entry name" value="pip_yhgE_Cterm"/>
    <property type="match status" value="1"/>
</dbReference>
<feature type="transmembrane region" description="Helical" evidence="6">
    <location>
        <begin position="20"/>
        <end position="38"/>
    </location>
</feature>
<protein>
    <submittedName>
        <fullName evidence="9">YhgE/Pip domain-containing protein</fullName>
    </submittedName>
</protein>
<feature type="transmembrane region" description="Helical" evidence="6">
    <location>
        <begin position="550"/>
        <end position="576"/>
    </location>
</feature>
<dbReference type="InterPro" id="IPR017501">
    <property type="entry name" value="Phage_infect_YhgE_C"/>
</dbReference>
<comment type="subcellular location">
    <subcellularLocation>
        <location evidence="1">Membrane</location>
        <topology evidence="1">Multi-pass membrane protein</topology>
    </subcellularLocation>
</comment>
<comment type="caution">
    <text evidence="9">The sequence shown here is derived from an EMBL/GenBank/DDBJ whole genome shotgun (WGS) entry which is preliminary data.</text>
</comment>
<dbReference type="EMBL" id="JACEIO010000021">
    <property type="protein sequence ID" value="MBA4537431.1"/>
    <property type="molecule type" value="Genomic_DNA"/>
</dbReference>
<dbReference type="Proteomes" id="UP000472971">
    <property type="component" value="Unassembled WGS sequence"/>
</dbReference>
<feature type="transmembrane region" description="Helical" evidence="6">
    <location>
        <begin position="673"/>
        <end position="690"/>
    </location>
</feature>
<dbReference type="Proteomes" id="UP000570010">
    <property type="component" value="Unassembled WGS sequence"/>
</dbReference>
<dbReference type="EMBL" id="JAAIWN010000019">
    <property type="protein sequence ID" value="NEY81686.1"/>
    <property type="molecule type" value="Genomic_DNA"/>
</dbReference>
<dbReference type="Pfam" id="PF12698">
    <property type="entry name" value="ABC2_membrane_3"/>
    <property type="match status" value="2"/>
</dbReference>
<keyword evidence="2 6" id="KW-0812">Transmembrane</keyword>
<dbReference type="PANTHER" id="PTHR43077">
    <property type="entry name" value="TRANSPORT PERMEASE YVFS-RELATED"/>
    <property type="match status" value="1"/>
</dbReference>
<dbReference type="Gene3D" id="3.40.1710.10">
    <property type="entry name" value="abc type-2 transporter like domain"/>
    <property type="match status" value="1"/>
</dbReference>
<evidence type="ECO:0000313" key="10">
    <source>
        <dbReference type="Proteomes" id="UP000472971"/>
    </source>
</evidence>
<evidence type="ECO:0000313" key="9">
    <source>
        <dbReference type="EMBL" id="NEY81686.1"/>
    </source>
</evidence>
<evidence type="ECO:0000313" key="8">
    <source>
        <dbReference type="EMBL" id="MBA4537431.1"/>
    </source>
</evidence>
<feature type="transmembrane region" description="Helical" evidence="6">
    <location>
        <begin position="585"/>
        <end position="609"/>
    </location>
</feature>
<evidence type="ECO:0000256" key="4">
    <source>
        <dbReference type="ARBA" id="ARBA00023136"/>
    </source>
</evidence>
<evidence type="ECO:0000256" key="6">
    <source>
        <dbReference type="SAM" id="Phobius"/>
    </source>
</evidence>
<evidence type="ECO:0000256" key="1">
    <source>
        <dbReference type="ARBA" id="ARBA00004141"/>
    </source>
</evidence>
<accession>A0A6B3W1B7</accession>
<evidence type="ECO:0000259" key="7">
    <source>
        <dbReference type="Pfam" id="PF12698"/>
    </source>
</evidence>
<dbReference type="AlphaFoldDB" id="A0A6B3W1B7"/>
<keyword evidence="3 6" id="KW-1133">Transmembrane helix</keyword>
<name>A0A6B3W1B7_9BACI</name>
<feature type="transmembrane region" description="Helical" evidence="6">
    <location>
        <begin position="519"/>
        <end position="538"/>
    </location>
</feature>
<dbReference type="GO" id="GO:0140359">
    <property type="term" value="F:ABC-type transporter activity"/>
    <property type="evidence" value="ECO:0007669"/>
    <property type="project" value="InterPro"/>
</dbReference>
<feature type="domain" description="ABC-2 type transporter transmembrane" evidence="7">
    <location>
        <begin position="22"/>
        <end position="163"/>
    </location>
</feature>